<feature type="transmembrane region" description="Helical" evidence="1">
    <location>
        <begin position="185"/>
        <end position="204"/>
    </location>
</feature>
<keyword evidence="1" id="KW-0812">Transmembrane</keyword>
<accession>A0A265E292</accession>
<sequence length="223" mass="25122">MLIYVVFLMIFVGVTAALYQVYEIHYNINVGNDKKLSKADKSHLQALSDQAKTATQAHARSDFDQAAADALGPNLDRDIALKAFAEEEKGVYAIPLLRRKARLRFNGDSCVNKSSANKSSTNISSVKVRHLPFWKTTLPRINIRAALITLVILNCFWVQLLAAMSVYTLGYPVSTPWLAWLNDPMAVMLMIYAFIVTSLLISTFDRYMHDLYQLGKLFKKKAV</sequence>
<gene>
    <name evidence="3" type="ORF">CE457_04070</name>
    <name evidence="2" type="ORF">KUC_1536</name>
</gene>
<protein>
    <submittedName>
        <fullName evidence="2">Uncharacterized protein</fullName>
    </submittedName>
</protein>
<dbReference type="AlphaFoldDB" id="A0A265E292"/>
<reference evidence="3 5" key="2">
    <citation type="submission" date="2017-07" db="EMBL/GenBank/DDBJ databases">
        <title>Shotgun whole genome sequences of three halophilic bacterial isolates.</title>
        <authorList>
            <person name="Pozzo T."/>
            <person name="Higdon S.M."/>
            <person name="Quillaguaman J."/>
        </authorList>
    </citation>
    <scope>NUCLEOTIDE SEQUENCE [LARGE SCALE GENOMIC DNA]</scope>
    <source>
        <strain evidence="3 5">LC1</strain>
    </source>
</reference>
<proteinExistence type="predicted"/>
<evidence type="ECO:0000313" key="3">
    <source>
        <dbReference type="EMBL" id="OZT75576.1"/>
    </source>
</evidence>
<keyword evidence="1" id="KW-1133">Transmembrane helix</keyword>
<feature type="transmembrane region" description="Helical" evidence="1">
    <location>
        <begin position="145"/>
        <end position="165"/>
    </location>
</feature>
<dbReference type="EMBL" id="JH393257">
    <property type="protein sequence ID" value="EHJ94577.1"/>
    <property type="molecule type" value="Genomic_DNA"/>
</dbReference>
<evidence type="ECO:0000313" key="4">
    <source>
        <dbReference type="Proteomes" id="UP000005756"/>
    </source>
</evidence>
<evidence type="ECO:0000256" key="1">
    <source>
        <dbReference type="SAM" id="Phobius"/>
    </source>
</evidence>
<keyword evidence="5" id="KW-1185">Reference proteome</keyword>
<evidence type="ECO:0000313" key="2">
    <source>
        <dbReference type="EMBL" id="EHJ94577.1"/>
    </source>
</evidence>
<dbReference type="Proteomes" id="UP000216538">
    <property type="component" value="Unassembled WGS sequence"/>
</dbReference>
<dbReference type="EMBL" id="NPEY01000002">
    <property type="protein sequence ID" value="OZT75576.1"/>
    <property type="molecule type" value="Genomic_DNA"/>
</dbReference>
<evidence type="ECO:0000313" key="5">
    <source>
        <dbReference type="Proteomes" id="UP000216538"/>
    </source>
</evidence>
<dbReference type="Proteomes" id="UP000005756">
    <property type="component" value="Unassembled WGS sequence"/>
</dbReference>
<dbReference type="RefSeq" id="WP_007112513.1">
    <property type="nucleotide sequence ID" value="NZ_JH393257.1"/>
</dbReference>
<name>A0A265E292_9GAMM</name>
<reference evidence="2 4" key="1">
    <citation type="submission" date="2011-10" db="EMBL/GenBank/DDBJ databases">
        <authorList>
            <person name="Quillaguamn J."/>
            <person name="Guzmn D."/>
            <person name="Balderrama-Subieta A."/>
            <person name="Cardona-Ortuo C."/>
            <person name="Guevara-Martnez M."/>
            <person name="Callisaya-Quispe N."/>
        </authorList>
    </citation>
    <scope>NUCLEOTIDE SEQUENCE [LARGE SCALE GENOMIC DNA]</scope>
    <source>
        <strain evidence="2 4">LC1</strain>
    </source>
</reference>
<feature type="transmembrane region" description="Helical" evidence="1">
    <location>
        <begin position="6"/>
        <end position="28"/>
    </location>
</feature>
<organism evidence="2 4">
    <name type="scientific">Vreelandella boliviensis LC1</name>
    <dbReference type="NCBI Taxonomy" id="1072583"/>
    <lineage>
        <taxon>Bacteria</taxon>
        <taxon>Pseudomonadati</taxon>
        <taxon>Pseudomonadota</taxon>
        <taxon>Gammaproteobacteria</taxon>
        <taxon>Oceanospirillales</taxon>
        <taxon>Halomonadaceae</taxon>
        <taxon>Vreelandella</taxon>
    </lineage>
</organism>
<keyword evidence="1" id="KW-0472">Membrane</keyword>